<reference evidence="5 6" key="1">
    <citation type="submission" date="2015-11" db="EMBL/GenBank/DDBJ databases">
        <title>The genome of Candidatus Endoriftia persephone in Ridgeia piscesae and population structure of the North Eastern Pacific vestimentiferan symbionts.</title>
        <authorList>
            <person name="Perez M."/>
            <person name="Juniper K.S."/>
        </authorList>
    </citation>
    <scope>NUCLEOTIDE SEQUENCE [LARGE SCALE GENOMIC DNA]</scope>
    <source>
        <strain evidence="4">Ind10</strain>
        <strain evidence="3">Ind11</strain>
    </source>
</reference>
<evidence type="ECO:0000313" key="3">
    <source>
        <dbReference type="EMBL" id="KRT56592.1"/>
    </source>
</evidence>
<sequence length="205" mass="22925">MSTHNEEWHDARISQLYRAGSREEPPEQLDRMIRAHAHRVVARQRRPLLMGGLATAAVVMLSLGLILKSLDQAPLQEALDLVPTETESAVMSGREPAERKRFKSSAPSSPRPSVLLEQAEEEDPFEDLFRDTQSDAGVSIQQADISDCLIIHYPASPDESVWQQALRMQLQAADSRAAECLRQAFFNRFGRELPPHNGEEGSDGR</sequence>
<accession>A0A0T5Z188</accession>
<name>A0A0T5Z188_9GAMM</name>
<keyword evidence="2" id="KW-0472">Membrane</keyword>
<dbReference type="RefSeq" id="WP_057957240.1">
    <property type="nucleotide sequence ID" value="NZ_KQ557024.1"/>
</dbReference>
<keyword evidence="2" id="KW-1133">Transmembrane helix</keyword>
<feature type="transmembrane region" description="Helical" evidence="2">
    <location>
        <begin position="48"/>
        <end position="67"/>
    </location>
</feature>
<dbReference type="EMBL" id="LMXI01000276">
    <property type="protein sequence ID" value="KRT58756.1"/>
    <property type="molecule type" value="Genomic_DNA"/>
</dbReference>
<proteinExistence type="predicted"/>
<evidence type="ECO:0000313" key="6">
    <source>
        <dbReference type="Proteomes" id="UP000051634"/>
    </source>
</evidence>
<dbReference type="STRING" id="54398.Ga0074115_1593"/>
<evidence type="ECO:0000313" key="5">
    <source>
        <dbReference type="Proteomes" id="UP000051276"/>
    </source>
</evidence>
<dbReference type="Proteomes" id="UP000051634">
    <property type="component" value="Unassembled WGS sequence"/>
</dbReference>
<feature type="region of interest" description="Disordered" evidence="1">
    <location>
        <begin position="85"/>
        <end position="113"/>
    </location>
</feature>
<dbReference type="AlphaFoldDB" id="A0A0T5Z188"/>
<organism evidence="3 6">
    <name type="scientific">endosymbiont of Ridgeia piscesae</name>
    <dbReference type="NCBI Taxonomy" id="54398"/>
    <lineage>
        <taxon>Bacteria</taxon>
        <taxon>Pseudomonadati</taxon>
        <taxon>Pseudomonadota</taxon>
        <taxon>Gammaproteobacteria</taxon>
        <taxon>sulfur-oxidizing symbionts</taxon>
    </lineage>
</organism>
<comment type="caution">
    <text evidence="3">The sequence shown here is derived from an EMBL/GenBank/DDBJ whole genome shotgun (WGS) entry which is preliminary data.</text>
</comment>
<keyword evidence="6" id="KW-1185">Reference proteome</keyword>
<gene>
    <name evidence="3" type="ORF">Ga0074115_1593</name>
    <name evidence="4" type="ORF">Ga0076813_14183</name>
</gene>
<evidence type="ECO:0000256" key="2">
    <source>
        <dbReference type="SAM" id="Phobius"/>
    </source>
</evidence>
<protein>
    <submittedName>
        <fullName evidence="3">Uncharacterized protein</fullName>
    </submittedName>
</protein>
<dbReference type="Proteomes" id="UP000051276">
    <property type="component" value="Unassembled WGS sequence"/>
</dbReference>
<keyword evidence="2" id="KW-0812">Transmembrane</keyword>
<dbReference type="EMBL" id="LDXT01000038">
    <property type="protein sequence ID" value="KRT56592.1"/>
    <property type="molecule type" value="Genomic_DNA"/>
</dbReference>
<evidence type="ECO:0000256" key="1">
    <source>
        <dbReference type="SAM" id="MobiDB-lite"/>
    </source>
</evidence>
<evidence type="ECO:0000313" key="4">
    <source>
        <dbReference type="EMBL" id="KRT58756.1"/>
    </source>
</evidence>